<dbReference type="AlphaFoldDB" id="A0AAW2IP77"/>
<protein>
    <submittedName>
        <fullName evidence="1">Uncharacterized protein</fullName>
    </submittedName>
</protein>
<comment type="caution">
    <text evidence="1">The sequence shown here is derived from an EMBL/GenBank/DDBJ whole genome shotgun (WGS) entry which is preliminary data.</text>
</comment>
<organism evidence="1">
    <name type="scientific">Sesamum angustifolium</name>
    <dbReference type="NCBI Taxonomy" id="2727405"/>
    <lineage>
        <taxon>Eukaryota</taxon>
        <taxon>Viridiplantae</taxon>
        <taxon>Streptophyta</taxon>
        <taxon>Embryophyta</taxon>
        <taxon>Tracheophyta</taxon>
        <taxon>Spermatophyta</taxon>
        <taxon>Magnoliopsida</taxon>
        <taxon>eudicotyledons</taxon>
        <taxon>Gunneridae</taxon>
        <taxon>Pentapetalae</taxon>
        <taxon>asterids</taxon>
        <taxon>lamiids</taxon>
        <taxon>Lamiales</taxon>
        <taxon>Pedaliaceae</taxon>
        <taxon>Sesamum</taxon>
    </lineage>
</organism>
<reference evidence="1" key="1">
    <citation type="submission" date="2020-06" db="EMBL/GenBank/DDBJ databases">
        <authorList>
            <person name="Li T."/>
            <person name="Hu X."/>
            <person name="Zhang T."/>
            <person name="Song X."/>
            <person name="Zhang H."/>
            <person name="Dai N."/>
            <person name="Sheng W."/>
            <person name="Hou X."/>
            <person name="Wei L."/>
        </authorList>
    </citation>
    <scope>NUCLEOTIDE SEQUENCE</scope>
    <source>
        <strain evidence="1">G01</strain>
        <tissue evidence="1">Leaf</tissue>
    </source>
</reference>
<dbReference type="EMBL" id="JACGWK010001727">
    <property type="protein sequence ID" value="KAL0283435.1"/>
    <property type="molecule type" value="Genomic_DNA"/>
</dbReference>
<proteinExistence type="predicted"/>
<reference evidence="1" key="2">
    <citation type="journal article" date="2024" name="Plant">
        <title>Genomic evolution and insights into agronomic trait innovations of Sesamum species.</title>
        <authorList>
            <person name="Miao H."/>
            <person name="Wang L."/>
            <person name="Qu L."/>
            <person name="Liu H."/>
            <person name="Sun Y."/>
            <person name="Le M."/>
            <person name="Wang Q."/>
            <person name="Wei S."/>
            <person name="Zheng Y."/>
            <person name="Lin W."/>
            <person name="Duan Y."/>
            <person name="Cao H."/>
            <person name="Xiong S."/>
            <person name="Wang X."/>
            <person name="Wei L."/>
            <person name="Li C."/>
            <person name="Ma Q."/>
            <person name="Ju M."/>
            <person name="Zhao R."/>
            <person name="Li G."/>
            <person name="Mu C."/>
            <person name="Tian Q."/>
            <person name="Mei H."/>
            <person name="Zhang T."/>
            <person name="Gao T."/>
            <person name="Zhang H."/>
        </authorList>
    </citation>
    <scope>NUCLEOTIDE SEQUENCE</scope>
    <source>
        <strain evidence="1">G01</strain>
    </source>
</reference>
<gene>
    <name evidence="1" type="ORF">Sangu_2890100</name>
</gene>
<accession>A0AAW2IP77</accession>
<sequence length="134" mass="14972">MLALNKHLLEACWGPPKVYSRHLKGVFRVPRRHGNLMGGVGPGGLTLGTKATERLQTMRKVAPRIAGYQGQHFSCEWVIEVSTLRPRDPTHGTRYWVLVGRGATRHCGQIVKPCRKARRHVGHAVGDHCEMSAY</sequence>
<name>A0AAW2IP77_9LAMI</name>
<evidence type="ECO:0000313" key="1">
    <source>
        <dbReference type="EMBL" id="KAL0283435.1"/>
    </source>
</evidence>